<protein>
    <recommendedName>
        <fullName evidence="3">Dynein regulatory complex subunit 7</fullName>
    </recommendedName>
    <alternativeName>
        <fullName evidence="12">Coiled-coil domain-containing protein 135</fullName>
    </alternativeName>
    <alternativeName>
        <fullName evidence="13">Coiled-coil domain-containing protein lobo homolog</fullName>
    </alternativeName>
</protein>
<evidence type="ECO:0000313" key="18">
    <source>
        <dbReference type="Proteomes" id="UP001152795"/>
    </source>
</evidence>
<dbReference type="InterPro" id="IPR056291">
    <property type="entry name" value="MORN_DRC7"/>
</dbReference>
<evidence type="ECO:0000259" key="14">
    <source>
        <dbReference type="Pfam" id="PF24656"/>
    </source>
</evidence>
<comment type="similarity">
    <text evidence="2">Belongs to the DRC7 family.</text>
</comment>
<proteinExistence type="inferred from homology"/>
<keyword evidence="7" id="KW-0744">Spermatogenesis</keyword>
<dbReference type="InterPro" id="IPR038765">
    <property type="entry name" value="Papain-like_cys_pep_sf"/>
</dbReference>
<dbReference type="PANTHER" id="PTHR35249:SF2">
    <property type="entry name" value="DYNEIN REGULATORY COMPLEX SUBUNIT 7"/>
    <property type="match status" value="1"/>
</dbReference>
<dbReference type="AlphaFoldDB" id="A0A6S7HN44"/>
<evidence type="ECO:0000256" key="8">
    <source>
        <dbReference type="ARBA" id="ARBA00023054"/>
    </source>
</evidence>
<evidence type="ECO:0000259" key="16">
    <source>
        <dbReference type="Pfam" id="PF24671"/>
    </source>
</evidence>
<dbReference type="Pfam" id="PF24667">
    <property type="entry name" value="MORN_DRC7"/>
    <property type="match status" value="1"/>
</dbReference>
<evidence type="ECO:0000256" key="7">
    <source>
        <dbReference type="ARBA" id="ARBA00022871"/>
    </source>
</evidence>
<evidence type="ECO:0000256" key="3">
    <source>
        <dbReference type="ARBA" id="ARBA00021303"/>
    </source>
</evidence>
<feature type="domain" description="Dynein regulatory complex subunit 7 C-terminal" evidence="16">
    <location>
        <begin position="712"/>
        <end position="817"/>
    </location>
</feature>
<evidence type="ECO:0000256" key="11">
    <source>
        <dbReference type="ARBA" id="ARBA00023273"/>
    </source>
</evidence>
<evidence type="ECO:0000313" key="17">
    <source>
        <dbReference type="EMBL" id="CAB3996441.1"/>
    </source>
</evidence>
<keyword evidence="5" id="KW-0221">Differentiation</keyword>
<dbReference type="EMBL" id="CACRXK020002870">
    <property type="protein sequence ID" value="CAB3996441.1"/>
    <property type="molecule type" value="Genomic_DNA"/>
</dbReference>
<evidence type="ECO:0000256" key="6">
    <source>
        <dbReference type="ARBA" id="ARBA00022846"/>
    </source>
</evidence>
<sequence>MDELESLKAKLDSITVTPPAIELPMPKEENLPETYKTNTDKENLILSCCENFRRQFVHLYRDRKPLLLCPLNEGGIEKFICTTVRPTLLPYKEIYDYDRCAQFVADYITFDVLDPIIDLPLVVASPTTTIRRQKGNCFEMSIVLCSLLIGAGYDAYCVCGYATREVTLMDQTRDICPLLKQENKWTAKKENKEVSKYAVKPPKDLASKFEAKLAAKARGEEEALEKKRRDEEAAKIAELEKPKPDKLHGLRVHCWVLVLAGKREVPESFFLEATTGQSYALDFSGYLGVESIWNNRNYWINMQDCSQGVTDMSYDLGDAAKWEFLFPTLDKPLLGLPAMDEGNLDLDDEEDEEESSGGFDLPPSWVDPIYISPRDFQTRCPMGKRTILFKRAKQENFAEYLCKDGLVMRLSSYADYELKELVEVTDTYKHRADKLDKKIHNHSTGIITEYFNPGRLDCLKEHCYKATTPGPESERTMHFYSSARIDGLVKQEESSIEMTQSFMGRDDYLYYRHVTFGTRTKKFGPTQSVNYRPIVKIIEKFHRNSAKQANDDVAERSFLVAEERISLIFHLEEDRVTASTREFVKPPNTEEKSDTLTMTPDMTTTFQVDPLLKPQKDLTVYNMLVFLIRAEEDSIAQIRAMEDEVKEILKERTMEEASCTLTISVYDTERNEKAKLHRAELQRKAEEDAKKKHETEMDYLAPFLAQIGDPGHLSRAEAYKLKEECLQDLKQRLIDRANLIQARFEKETQELQHKQAWYQQNQISMTKEDEDDYLTYCSEAMFRIHILEQRLQRHKEMAPPKYMQLEHKLRTDPRLSDYF</sequence>
<dbReference type="InterPro" id="IPR056290">
    <property type="entry name" value="CEPT76/DRC7_peptidase-like_dom"/>
</dbReference>
<keyword evidence="6" id="KW-0282">Flagellum</keyword>
<keyword evidence="18" id="KW-1185">Reference proteome</keyword>
<accession>A0A6S7HN44</accession>
<dbReference type="GO" id="GO:0031514">
    <property type="term" value="C:motile cilium"/>
    <property type="evidence" value="ECO:0007669"/>
    <property type="project" value="TreeGrafter"/>
</dbReference>
<keyword evidence="11" id="KW-0966">Cell projection</keyword>
<dbReference type="GO" id="GO:0030154">
    <property type="term" value="P:cell differentiation"/>
    <property type="evidence" value="ECO:0007669"/>
    <property type="project" value="UniProtKB-KW"/>
</dbReference>
<keyword evidence="10" id="KW-0206">Cytoskeleton</keyword>
<dbReference type="OrthoDB" id="10262874at2759"/>
<comment type="subcellular location">
    <subcellularLocation>
        <location evidence="1">Cytoplasm</location>
        <location evidence="1">Cytoskeleton</location>
        <location evidence="1">Flagellum axoneme</location>
    </subcellularLocation>
</comment>
<evidence type="ECO:0000256" key="4">
    <source>
        <dbReference type="ARBA" id="ARBA00022490"/>
    </source>
</evidence>
<evidence type="ECO:0000256" key="5">
    <source>
        <dbReference type="ARBA" id="ARBA00022782"/>
    </source>
</evidence>
<dbReference type="Pfam" id="PF24671">
    <property type="entry name" value="DRC7_C"/>
    <property type="match status" value="1"/>
</dbReference>
<feature type="domain" description="Dynein regulatory complex subunit 7 MORN" evidence="15">
    <location>
        <begin position="381"/>
        <end position="664"/>
    </location>
</feature>
<keyword evidence="9" id="KW-0969">Cilium</keyword>
<dbReference type="PANTHER" id="PTHR35249">
    <property type="entry name" value="DYNEIN REGULATORY COMPLEX SUBUNIT 7"/>
    <property type="match status" value="1"/>
</dbReference>
<evidence type="ECO:0000256" key="10">
    <source>
        <dbReference type="ARBA" id="ARBA00023212"/>
    </source>
</evidence>
<evidence type="ECO:0000259" key="15">
    <source>
        <dbReference type="Pfam" id="PF24667"/>
    </source>
</evidence>
<evidence type="ECO:0000256" key="9">
    <source>
        <dbReference type="ARBA" id="ARBA00023069"/>
    </source>
</evidence>
<dbReference type="Proteomes" id="UP001152795">
    <property type="component" value="Unassembled WGS sequence"/>
</dbReference>
<dbReference type="GO" id="GO:0048870">
    <property type="term" value="P:cell motility"/>
    <property type="evidence" value="ECO:0007669"/>
    <property type="project" value="TreeGrafter"/>
</dbReference>
<dbReference type="InterPro" id="IPR033551">
    <property type="entry name" value="DRC7/lobo"/>
</dbReference>
<keyword evidence="8" id="KW-0175">Coiled coil</keyword>
<dbReference type="Pfam" id="PF24656">
    <property type="entry name" value="CEPT76_peptidase"/>
    <property type="match status" value="1"/>
</dbReference>
<evidence type="ECO:0000256" key="1">
    <source>
        <dbReference type="ARBA" id="ARBA00004611"/>
    </source>
</evidence>
<organism evidence="17 18">
    <name type="scientific">Paramuricea clavata</name>
    <name type="common">Red gorgonian</name>
    <name type="synonym">Violescent sea-whip</name>
    <dbReference type="NCBI Taxonomy" id="317549"/>
    <lineage>
        <taxon>Eukaryota</taxon>
        <taxon>Metazoa</taxon>
        <taxon>Cnidaria</taxon>
        <taxon>Anthozoa</taxon>
        <taxon>Octocorallia</taxon>
        <taxon>Malacalcyonacea</taxon>
        <taxon>Plexauridae</taxon>
        <taxon>Paramuricea</taxon>
    </lineage>
</organism>
<gene>
    <name evidence="17" type="ORF">PACLA_8A074343</name>
</gene>
<keyword evidence="4" id="KW-0963">Cytoplasm</keyword>
<reference evidence="17" key="1">
    <citation type="submission" date="2020-04" db="EMBL/GenBank/DDBJ databases">
        <authorList>
            <person name="Alioto T."/>
            <person name="Alioto T."/>
            <person name="Gomez Garrido J."/>
        </authorList>
    </citation>
    <scope>NUCLEOTIDE SEQUENCE</scope>
    <source>
        <strain evidence="17">A484AB</strain>
    </source>
</reference>
<dbReference type="SUPFAM" id="SSF54001">
    <property type="entry name" value="Cysteine proteinases"/>
    <property type="match status" value="1"/>
</dbReference>
<evidence type="ECO:0000256" key="2">
    <source>
        <dbReference type="ARBA" id="ARBA00010738"/>
    </source>
</evidence>
<name>A0A6S7HN44_PARCT</name>
<comment type="caution">
    <text evidence="17">The sequence shown here is derived from an EMBL/GenBank/DDBJ whole genome shotgun (WGS) entry which is preliminary data.</text>
</comment>
<dbReference type="InterPro" id="IPR056292">
    <property type="entry name" value="DRC7_C"/>
</dbReference>
<evidence type="ECO:0000256" key="12">
    <source>
        <dbReference type="ARBA" id="ARBA00031627"/>
    </source>
</evidence>
<dbReference type="GO" id="GO:0007283">
    <property type="term" value="P:spermatogenesis"/>
    <property type="evidence" value="ECO:0007669"/>
    <property type="project" value="UniProtKB-KW"/>
</dbReference>
<evidence type="ECO:0000256" key="13">
    <source>
        <dbReference type="ARBA" id="ARBA00031733"/>
    </source>
</evidence>
<feature type="domain" description="CEP76/DRC7 peptidase-like" evidence="14">
    <location>
        <begin position="252"/>
        <end position="323"/>
    </location>
</feature>